<evidence type="ECO:0000313" key="2">
    <source>
        <dbReference type="EMBL" id="MSS91351.1"/>
    </source>
</evidence>
<gene>
    <name evidence="2" type="ORF">FYJ45_24880</name>
</gene>
<dbReference type="Proteomes" id="UP000436047">
    <property type="component" value="Unassembled WGS sequence"/>
</dbReference>
<dbReference type="RefSeq" id="WP_154467745.1">
    <property type="nucleotide sequence ID" value="NZ_VUMI01000063.1"/>
</dbReference>
<feature type="compositionally biased region" description="Basic and acidic residues" evidence="1">
    <location>
        <begin position="53"/>
        <end position="62"/>
    </location>
</feature>
<sequence>MNCIKDGKYTGDSRFGCPVKVDECEIRDKVYRKRWIPAAERLPGQLNIEDIEREQNEDIKAENEEEPDGEADGIYSQGQESDT</sequence>
<dbReference type="GeneID" id="86056248"/>
<name>A0A6N7W7X3_9FIRM</name>
<dbReference type="EMBL" id="VUMI01000063">
    <property type="protein sequence ID" value="MSS91351.1"/>
    <property type="molecule type" value="Genomic_DNA"/>
</dbReference>
<comment type="caution">
    <text evidence="2">The sequence shown here is derived from an EMBL/GenBank/DDBJ whole genome shotgun (WGS) entry which is preliminary data.</text>
</comment>
<organism evidence="2 3">
    <name type="scientific">Eisenbergiella porci</name>
    <dbReference type="NCBI Taxonomy" id="2652274"/>
    <lineage>
        <taxon>Bacteria</taxon>
        <taxon>Bacillati</taxon>
        <taxon>Bacillota</taxon>
        <taxon>Clostridia</taxon>
        <taxon>Lachnospirales</taxon>
        <taxon>Lachnospiraceae</taxon>
        <taxon>Eisenbergiella</taxon>
    </lineage>
</organism>
<keyword evidence="3" id="KW-1185">Reference proteome</keyword>
<proteinExistence type="predicted"/>
<dbReference type="AlphaFoldDB" id="A0A6N7W7X3"/>
<accession>A0A6N7W7X3</accession>
<feature type="region of interest" description="Disordered" evidence="1">
    <location>
        <begin position="43"/>
        <end position="83"/>
    </location>
</feature>
<evidence type="ECO:0000256" key="1">
    <source>
        <dbReference type="SAM" id="MobiDB-lite"/>
    </source>
</evidence>
<reference evidence="2 3" key="1">
    <citation type="submission" date="2019-08" db="EMBL/GenBank/DDBJ databases">
        <title>In-depth cultivation of the pig gut microbiome towards novel bacterial diversity and tailored functional studies.</title>
        <authorList>
            <person name="Wylensek D."/>
            <person name="Hitch T.C.A."/>
            <person name="Clavel T."/>
        </authorList>
    </citation>
    <scope>NUCLEOTIDE SEQUENCE [LARGE SCALE GENOMIC DNA]</scope>
    <source>
        <strain evidence="2 3">WCA-389-WT-23B</strain>
    </source>
</reference>
<protein>
    <submittedName>
        <fullName evidence="2">Uncharacterized protein</fullName>
    </submittedName>
</protein>
<evidence type="ECO:0000313" key="3">
    <source>
        <dbReference type="Proteomes" id="UP000436047"/>
    </source>
</evidence>